<evidence type="ECO:0000313" key="3">
    <source>
        <dbReference type="Proteomes" id="UP000239494"/>
    </source>
</evidence>
<protein>
    <submittedName>
        <fullName evidence="2">Quinol monooxygenase YgiN</fullName>
    </submittedName>
</protein>
<dbReference type="EMBL" id="PVTF01000013">
    <property type="protein sequence ID" value="PRY35635.1"/>
    <property type="molecule type" value="Genomic_DNA"/>
</dbReference>
<proteinExistence type="predicted"/>
<dbReference type="SUPFAM" id="SSF54909">
    <property type="entry name" value="Dimeric alpha+beta barrel"/>
    <property type="match status" value="1"/>
</dbReference>
<dbReference type="Gene3D" id="3.30.70.100">
    <property type="match status" value="1"/>
</dbReference>
<dbReference type="RefSeq" id="WP_106193159.1">
    <property type="nucleotide sequence ID" value="NZ_PVTF01000013.1"/>
</dbReference>
<keyword evidence="3" id="KW-1185">Reference proteome</keyword>
<comment type="caution">
    <text evidence="2">The sequence shown here is derived from an EMBL/GenBank/DDBJ whole genome shotgun (WGS) entry which is preliminary data.</text>
</comment>
<dbReference type="Pfam" id="PF03992">
    <property type="entry name" value="ABM"/>
    <property type="match status" value="1"/>
</dbReference>
<dbReference type="GO" id="GO:0004497">
    <property type="term" value="F:monooxygenase activity"/>
    <property type="evidence" value="ECO:0007669"/>
    <property type="project" value="UniProtKB-KW"/>
</dbReference>
<evidence type="ECO:0000313" key="2">
    <source>
        <dbReference type="EMBL" id="PRY35635.1"/>
    </source>
</evidence>
<keyword evidence="2" id="KW-0503">Monooxygenase</keyword>
<keyword evidence="2" id="KW-0560">Oxidoreductase</keyword>
<dbReference type="InterPro" id="IPR011008">
    <property type="entry name" value="Dimeric_a/b-barrel"/>
</dbReference>
<dbReference type="InterPro" id="IPR007138">
    <property type="entry name" value="ABM_dom"/>
</dbReference>
<sequence length="112" mass="13086">MLVITIRFKVRPEWCDRWMGMVEEFTRATRAEQGNLWFHWARDVDDPTVFVLLEGHEESSVEEHLRSPLIPKIQREWPQALVETPHHIRAVVPGTEWAPMDLLPVPALTDHG</sequence>
<gene>
    <name evidence="2" type="ORF">CLV43_11362</name>
</gene>
<feature type="domain" description="ABM" evidence="1">
    <location>
        <begin position="1"/>
        <end position="73"/>
    </location>
</feature>
<dbReference type="Proteomes" id="UP000239494">
    <property type="component" value="Unassembled WGS sequence"/>
</dbReference>
<name>A0A2T0SQE7_9PSEU</name>
<accession>A0A2T0SQE7</accession>
<dbReference type="OrthoDB" id="8452260at2"/>
<evidence type="ECO:0000259" key="1">
    <source>
        <dbReference type="Pfam" id="PF03992"/>
    </source>
</evidence>
<organism evidence="2 3">
    <name type="scientific">Umezawaea tangerina</name>
    <dbReference type="NCBI Taxonomy" id="84725"/>
    <lineage>
        <taxon>Bacteria</taxon>
        <taxon>Bacillati</taxon>
        <taxon>Actinomycetota</taxon>
        <taxon>Actinomycetes</taxon>
        <taxon>Pseudonocardiales</taxon>
        <taxon>Pseudonocardiaceae</taxon>
        <taxon>Umezawaea</taxon>
    </lineage>
</organism>
<reference evidence="2 3" key="1">
    <citation type="submission" date="2018-03" db="EMBL/GenBank/DDBJ databases">
        <title>Genomic Encyclopedia of Archaeal and Bacterial Type Strains, Phase II (KMG-II): from individual species to whole genera.</title>
        <authorList>
            <person name="Goeker M."/>
        </authorList>
    </citation>
    <scope>NUCLEOTIDE SEQUENCE [LARGE SCALE GENOMIC DNA]</scope>
    <source>
        <strain evidence="2 3">DSM 44720</strain>
    </source>
</reference>
<dbReference type="AlphaFoldDB" id="A0A2T0SQE7"/>